<evidence type="ECO:0000256" key="1">
    <source>
        <dbReference type="SAM" id="MobiDB-lite"/>
    </source>
</evidence>
<protein>
    <submittedName>
        <fullName evidence="2">Uncharacterized protein</fullName>
    </submittedName>
</protein>
<organism evidence="2 3">
    <name type="scientific">Adiantum capillus-veneris</name>
    <name type="common">Maidenhair fern</name>
    <dbReference type="NCBI Taxonomy" id="13818"/>
    <lineage>
        <taxon>Eukaryota</taxon>
        <taxon>Viridiplantae</taxon>
        <taxon>Streptophyta</taxon>
        <taxon>Embryophyta</taxon>
        <taxon>Tracheophyta</taxon>
        <taxon>Polypodiopsida</taxon>
        <taxon>Polypodiidae</taxon>
        <taxon>Polypodiales</taxon>
        <taxon>Pteridineae</taxon>
        <taxon>Pteridaceae</taxon>
        <taxon>Vittarioideae</taxon>
        <taxon>Adiantum</taxon>
    </lineage>
</organism>
<dbReference type="Proteomes" id="UP000886520">
    <property type="component" value="Chromosome 6"/>
</dbReference>
<gene>
    <name evidence="2" type="ORF">GOP47_0006780</name>
</gene>
<dbReference type="EMBL" id="JABFUD020000006">
    <property type="protein sequence ID" value="KAI5079109.1"/>
    <property type="molecule type" value="Genomic_DNA"/>
</dbReference>
<sequence length="174" mass="19010">MLSDTQRTRAPSTMKQPMVPMPERPAQARFKSTNSGNSTRSNRDYEAQSPKWPPPASPKPAELIERYVALGMARDAASEKVIEDLQAALQRSLYPMQRMVSLEKTFRSSVTHIEDASQRLSVIEAKLNSKPNFAGVFAAGVAAGAFLQAAVKATPPVVAALNDLLGNIRKAFQR</sequence>
<name>A0A9D4V3I6_ADICA</name>
<evidence type="ECO:0000313" key="2">
    <source>
        <dbReference type="EMBL" id="KAI5079109.1"/>
    </source>
</evidence>
<dbReference type="AlphaFoldDB" id="A0A9D4V3I6"/>
<keyword evidence="3" id="KW-1185">Reference proteome</keyword>
<reference evidence="2" key="1">
    <citation type="submission" date="2021-01" db="EMBL/GenBank/DDBJ databases">
        <title>Adiantum capillus-veneris genome.</title>
        <authorList>
            <person name="Fang Y."/>
            <person name="Liao Q."/>
        </authorList>
    </citation>
    <scope>NUCLEOTIDE SEQUENCE</scope>
    <source>
        <strain evidence="2">H3</strain>
        <tissue evidence="2">Leaf</tissue>
    </source>
</reference>
<proteinExistence type="predicted"/>
<feature type="compositionally biased region" description="Polar residues" evidence="1">
    <location>
        <begin position="1"/>
        <end position="15"/>
    </location>
</feature>
<comment type="caution">
    <text evidence="2">The sequence shown here is derived from an EMBL/GenBank/DDBJ whole genome shotgun (WGS) entry which is preliminary data.</text>
</comment>
<dbReference type="OrthoDB" id="1908822at2759"/>
<accession>A0A9D4V3I6</accession>
<evidence type="ECO:0000313" key="3">
    <source>
        <dbReference type="Proteomes" id="UP000886520"/>
    </source>
</evidence>
<feature type="region of interest" description="Disordered" evidence="1">
    <location>
        <begin position="1"/>
        <end position="59"/>
    </location>
</feature>